<comment type="caution">
    <text evidence="12">The sequence shown here is derived from an EMBL/GenBank/DDBJ whole genome shotgun (WGS) entry which is preliminary data.</text>
</comment>
<dbReference type="GO" id="GO:0004519">
    <property type="term" value="F:endonuclease activity"/>
    <property type="evidence" value="ECO:0007669"/>
    <property type="project" value="UniProtKB-KW"/>
</dbReference>
<evidence type="ECO:0000256" key="3">
    <source>
        <dbReference type="ARBA" id="ARBA00022723"/>
    </source>
</evidence>
<organism evidence="12 13">
    <name type="scientific">Hermanssonia centrifuga</name>
    <dbReference type="NCBI Taxonomy" id="98765"/>
    <lineage>
        <taxon>Eukaryota</taxon>
        <taxon>Fungi</taxon>
        <taxon>Dikarya</taxon>
        <taxon>Basidiomycota</taxon>
        <taxon>Agaricomycotina</taxon>
        <taxon>Agaricomycetes</taxon>
        <taxon>Polyporales</taxon>
        <taxon>Meruliaceae</taxon>
        <taxon>Hermanssonia</taxon>
    </lineage>
</organism>
<evidence type="ECO:0000256" key="1">
    <source>
        <dbReference type="ARBA" id="ARBA00022695"/>
    </source>
</evidence>
<evidence type="ECO:0000256" key="8">
    <source>
        <dbReference type="ARBA" id="ARBA00022918"/>
    </source>
</evidence>
<evidence type="ECO:0000313" key="12">
    <source>
        <dbReference type="EMBL" id="THG93715.1"/>
    </source>
</evidence>
<dbReference type="PANTHER" id="PTHR42648:SF11">
    <property type="entry name" value="TRANSPOSON TY4-P GAG-POL POLYPROTEIN"/>
    <property type="match status" value="1"/>
</dbReference>
<dbReference type="InterPro" id="IPR039537">
    <property type="entry name" value="Retrotran_Ty1/copia-like"/>
</dbReference>
<evidence type="ECO:0000313" key="13">
    <source>
        <dbReference type="Proteomes" id="UP000309038"/>
    </source>
</evidence>
<dbReference type="EMBL" id="SGPJ01000589">
    <property type="protein sequence ID" value="THG93715.1"/>
    <property type="molecule type" value="Genomic_DNA"/>
</dbReference>
<evidence type="ECO:0000256" key="10">
    <source>
        <dbReference type="ARBA" id="ARBA00023172"/>
    </source>
</evidence>
<protein>
    <recommendedName>
        <fullName evidence="11">GAG-pre-integrase domain-containing protein</fullName>
    </recommendedName>
</protein>
<gene>
    <name evidence="12" type="ORF">EW026_g7596</name>
</gene>
<keyword evidence="9" id="KW-0808">Transferase</keyword>
<dbReference type="GO" id="GO:0016787">
    <property type="term" value="F:hydrolase activity"/>
    <property type="evidence" value="ECO:0007669"/>
    <property type="project" value="UniProtKB-KW"/>
</dbReference>
<dbReference type="Pfam" id="PF13976">
    <property type="entry name" value="gag_pre-integrs"/>
    <property type="match status" value="1"/>
</dbReference>
<dbReference type="GO" id="GO:0003887">
    <property type="term" value="F:DNA-directed DNA polymerase activity"/>
    <property type="evidence" value="ECO:0007669"/>
    <property type="project" value="UniProtKB-KW"/>
</dbReference>
<dbReference type="GO" id="GO:0046872">
    <property type="term" value="F:metal ion binding"/>
    <property type="evidence" value="ECO:0007669"/>
    <property type="project" value="UniProtKB-KW"/>
</dbReference>
<evidence type="ECO:0000256" key="6">
    <source>
        <dbReference type="ARBA" id="ARBA00022842"/>
    </source>
</evidence>
<dbReference type="PANTHER" id="PTHR42648">
    <property type="entry name" value="TRANSPOSASE, PUTATIVE-RELATED"/>
    <property type="match status" value="1"/>
</dbReference>
<dbReference type="GO" id="GO:0015074">
    <property type="term" value="P:DNA integration"/>
    <property type="evidence" value="ECO:0007669"/>
    <property type="project" value="UniProtKB-KW"/>
</dbReference>
<evidence type="ECO:0000259" key="11">
    <source>
        <dbReference type="Pfam" id="PF13976"/>
    </source>
</evidence>
<evidence type="ECO:0000256" key="2">
    <source>
        <dbReference type="ARBA" id="ARBA00022722"/>
    </source>
</evidence>
<dbReference type="GO" id="GO:0003964">
    <property type="term" value="F:RNA-directed DNA polymerase activity"/>
    <property type="evidence" value="ECO:0007669"/>
    <property type="project" value="UniProtKB-KW"/>
</dbReference>
<keyword evidence="3" id="KW-0479">Metal-binding</keyword>
<sequence>MRLWHRRLAHFSVEQIQEMLRKEMVDGLLASSPKEFDRVCEGCALGKSHRLEFPKSSNKTYELMELLVVDLTGPMSAPTWTGMEYALVVVEVSCQKAVRKLLRSKGNVAEELKVIVAMERQSGPAADNCAVHA</sequence>
<evidence type="ECO:0000256" key="5">
    <source>
        <dbReference type="ARBA" id="ARBA00022801"/>
    </source>
</evidence>
<evidence type="ECO:0000256" key="4">
    <source>
        <dbReference type="ARBA" id="ARBA00022759"/>
    </source>
</evidence>
<keyword evidence="10" id="KW-0233">DNA recombination</keyword>
<keyword evidence="8" id="KW-0695">RNA-directed DNA polymerase</keyword>
<dbReference type="AlphaFoldDB" id="A0A4S4K7C6"/>
<dbReference type="InterPro" id="IPR025724">
    <property type="entry name" value="GAG-pre-integrase_dom"/>
</dbReference>
<keyword evidence="5" id="KW-0378">Hydrolase</keyword>
<dbReference type="GO" id="GO:0006310">
    <property type="term" value="P:DNA recombination"/>
    <property type="evidence" value="ECO:0007669"/>
    <property type="project" value="UniProtKB-KW"/>
</dbReference>
<keyword evidence="13" id="KW-1185">Reference proteome</keyword>
<dbReference type="Proteomes" id="UP000309038">
    <property type="component" value="Unassembled WGS sequence"/>
</dbReference>
<keyword evidence="4" id="KW-0255">Endonuclease</keyword>
<keyword evidence="2" id="KW-0540">Nuclease</keyword>
<keyword evidence="1" id="KW-0548">Nucleotidyltransferase</keyword>
<reference evidence="12 13" key="1">
    <citation type="submission" date="2019-02" db="EMBL/GenBank/DDBJ databases">
        <title>Genome sequencing of the rare red list fungi Phlebia centrifuga.</title>
        <authorList>
            <person name="Buettner E."/>
            <person name="Kellner H."/>
        </authorList>
    </citation>
    <scope>NUCLEOTIDE SEQUENCE [LARGE SCALE GENOMIC DNA]</scope>
    <source>
        <strain evidence="12 13">DSM 108282</strain>
    </source>
</reference>
<keyword evidence="7" id="KW-0229">DNA integration</keyword>
<keyword evidence="6" id="KW-0460">Magnesium</keyword>
<accession>A0A4S4K7C6</accession>
<feature type="domain" description="GAG-pre-integrase" evidence="11">
    <location>
        <begin position="2"/>
        <end position="48"/>
    </location>
</feature>
<name>A0A4S4K7C6_9APHY</name>
<evidence type="ECO:0000256" key="7">
    <source>
        <dbReference type="ARBA" id="ARBA00022908"/>
    </source>
</evidence>
<keyword evidence="9" id="KW-0239">DNA-directed DNA polymerase</keyword>
<evidence type="ECO:0000256" key="9">
    <source>
        <dbReference type="ARBA" id="ARBA00022932"/>
    </source>
</evidence>
<proteinExistence type="predicted"/>